<accession>A0A386H199</accession>
<dbReference type="RefSeq" id="WP_119970149.1">
    <property type="nucleotide sequence ID" value="NZ_CP032416.1"/>
</dbReference>
<evidence type="ECO:0000313" key="6">
    <source>
        <dbReference type="Proteomes" id="UP000266301"/>
    </source>
</evidence>
<dbReference type="EMBL" id="CP032416">
    <property type="protein sequence ID" value="AYD39440.1"/>
    <property type="molecule type" value="Genomic_DNA"/>
</dbReference>
<sequence>MYRGTMENKRVKRETIEALFTLLKKKGFSEITVSDIIKEAGVARSTYYRNFKTIEEIIELYIESLHDELRSVTPYADSNSIYLKENLITAFNHSFTCGLKNKSYLLALYHNGFGSMIQDIFNKYGEEMMGGMSYRSIDRYLLYFMTGAILNVLIQWLEDGAKESPLEISKTVVAMLMENVIEKLDRYEISKE</sequence>
<dbReference type="Pfam" id="PF14278">
    <property type="entry name" value="TetR_C_8"/>
    <property type="match status" value="1"/>
</dbReference>
<dbReference type="PANTHER" id="PTHR43479">
    <property type="entry name" value="ACREF/ENVCD OPERON REPRESSOR-RELATED"/>
    <property type="match status" value="1"/>
</dbReference>
<evidence type="ECO:0000256" key="3">
    <source>
        <dbReference type="SAM" id="Phobius"/>
    </source>
</evidence>
<dbReference type="GO" id="GO:0003677">
    <property type="term" value="F:DNA binding"/>
    <property type="evidence" value="ECO:0007669"/>
    <property type="project" value="UniProtKB-UniRule"/>
</dbReference>
<dbReference type="OrthoDB" id="9810250at2"/>
<keyword evidence="1 2" id="KW-0238">DNA-binding</keyword>
<keyword evidence="6" id="KW-1185">Reference proteome</keyword>
<feature type="transmembrane region" description="Helical" evidence="3">
    <location>
        <begin position="140"/>
        <end position="157"/>
    </location>
</feature>
<dbReference type="InterPro" id="IPR001647">
    <property type="entry name" value="HTH_TetR"/>
</dbReference>
<gene>
    <name evidence="5" type="ORF">D4Z93_02350</name>
</gene>
<evidence type="ECO:0000313" key="5">
    <source>
        <dbReference type="EMBL" id="AYD39440.1"/>
    </source>
</evidence>
<dbReference type="InterPro" id="IPR039532">
    <property type="entry name" value="TetR_C_Firmicutes"/>
</dbReference>
<dbReference type="Proteomes" id="UP000266301">
    <property type="component" value="Chromosome"/>
</dbReference>
<dbReference type="Pfam" id="PF00440">
    <property type="entry name" value="TetR_N"/>
    <property type="match status" value="1"/>
</dbReference>
<dbReference type="Gene3D" id="1.10.357.10">
    <property type="entry name" value="Tetracycline Repressor, domain 2"/>
    <property type="match status" value="1"/>
</dbReference>
<dbReference type="PROSITE" id="PS50977">
    <property type="entry name" value="HTH_TETR_2"/>
    <property type="match status" value="1"/>
</dbReference>
<organism evidence="5 6">
    <name type="scientific">Clostridium fermenticellae</name>
    <dbReference type="NCBI Taxonomy" id="2068654"/>
    <lineage>
        <taxon>Bacteria</taxon>
        <taxon>Bacillati</taxon>
        <taxon>Bacillota</taxon>
        <taxon>Clostridia</taxon>
        <taxon>Eubacteriales</taxon>
        <taxon>Clostridiaceae</taxon>
        <taxon>Clostridium</taxon>
    </lineage>
</organism>
<reference evidence="5 6" key="1">
    <citation type="journal article" date="2019" name="Int. J. Syst. Evol. Microbiol.">
        <title>Clostridium fermenticellae sp. nov., isolated from the mud in a fermentation cellar for the production of the Chinese liquor, baijiu.</title>
        <authorList>
            <person name="Xu P.X."/>
            <person name="Chai L.J."/>
            <person name="Qiu T."/>
            <person name="Zhang X.J."/>
            <person name="Lu Z.M."/>
            <person name="Xiao C."/>
            <person name="Wang S.T."/>
            <person name="Shen C.H."/>
            <person name="Shi J.S."/>
            <person name="Xu Z.H."/>
        </authorList>
    </citation>
    <scope>NUCLEOTIDE SEQUENCE [LARGE SCALE GENOMIC DNA]</scope>
    <source>
        <strain evidence="5 6">JN500901</strain>
    </source>
</reference>
<name>A0A386H199_9CLOT</name>
<evidence type="ECO:0000256" key="1">
    <source>
        <dbReference type="ARBA" id="ARBA00023125"/>
    </source>
</evidence>
<protein>
    <submittedName>
        <fullName evidence="5">TetR/AcrR family transcriptional regulator</fullName>
    </submittedName>
</protein>
<feature type="domain" description="HTH tetR-type" evidence="4">
    <location>
        <begin position="9"/>
        <end position="69"/>
    </location>
</feature>
<feature type="DNA-binding region" description="H-T-H motif" evidence="2">
    <location>
        <begin position="32"/>
        <end position="51"/>
    </location>
</feature>
<dbReference type="InterPro" id="IPR009057">
    <property type="entry name" value="Homeodomain-like_sf"/>
</dbReference>
<dbReference type="SUPFAM" id="SSF46689">
    <property type="entry name" value="Homeodomain-like"/>
    <property type="match status" value="1"/>
</dbReference>
<dbReference type="PANTHER" id="PTHR43479:SF11">
    <property type="entry name" value="ACREF_ENVCD OPERON REPRESSOR-RELATED"/>
    <property type="match status" value="1"/>
</dbReference>
<proteinExistence type="predicted"/>
<dbReference type="KEGG" id="cfer:D4Z93_02350"/>
<evidence type="ECO:0000256" key="2">
    <source>
        <dbReference type="PROSITE-ProRule" id="PRU00335"/>
    </source>
</evidence>
<keyword evidence="3" id="KW-0472">Membrane</keyword>
<dbReference type="AlphaFoldDB" id="A0A386H199"/>
<keyword evidence="3" id="KW-0812">Transmembrane</keyword>
<dbReference type="InterPro" id="IPR050624">
    <property type="entry name" value="HTH-type_Tx_Regulator"/>
</dbReference>
<keyword evidence="3" id="KW-1133">Transmembrane helix</keyword>
<evidence type="ECO:0000259" key="4">
    <source>
        <dbReference type="PROSITE" id="PS50977"/>
    </source>
</evidence>